<evidence type="ECO:0000313" key="7">
    <source>
        <dbReference type="EMBL" id="QNO15871.1"/>
    </source>
</evidence>
<feature type="transmembrane region" description="Helical" evidence="5">
    <location>
        <begin position="105"/>
        <end position="131"/>
    </location>
</feature>
<dbReference type="Pfam" id="PF01061">
    <property type="entry name" value="ABC2_membrane"/>
    <property type="match status" value="1"/>
</dbReference>
<dbReference type="PANTHER" id="PTHR43027:SF1">
    <property type="entry name" value="DOXORUBICIN RESISTANCE ABC TRANSPORTER PERMEASE PROTEIN DRRC-RELATED"/>
    <property type="match status" value="1"/>
</dbReference>
<keyword evidence="4 5" id="KW-0472">Membrane</keyword>
<feature type="transmembrane region" description="Helical" evidence="5">
    <location>
        <begin position="143"/>
        <end position="166"/>
    </location>
</feature>
<feature type="transmembrane region" description="Helical" evidence="5">
    <location>
        <begin position="227"/>
        <end position="249"/>
    </location>
</feature>
<dbReference type="InterPro" id="IPR052902">
    <property type="entry name" value="ABC-2_transporter"/>
</dbReference>
<keyword evidence="3 5" id="KW-1133">Transmembrane helix</keyword>
<evidence type="ECO:0000256" key="3">
    <source>
        <dbReference type="ARBA" id="ARBA00022989"/>
    </source>
</evidence>
<dbReference type="RefSeq" id="WP_213166274.1">
    <property type="nucleotide sequence ID" value="NZ_CP058559.1"/>
</dbReference>
<dbReference type="PANTHER" id="PTHR43027">
    <property type="entry name" value="DOXORUBICIN RESISTANCE ABC TRANSPORTER PERMEASE PROTEIN DRRC-RELATED"/>
    <property type="match status" value="1"/>
</dbReference>
<dbReference type="EMBL" id="CP058559">
    <property type="protein sequence ID" value="QNO15871.1"/>
    <property type="molecule type" value="Genomic_DNA"/>
</dbReference>
<evidence type="ECO:0000256" key="1">
    <source>
        <dbReference type="ARBA" id="ARBA00004141"/>
    </source>
</evidence>
<name>A0A7G9WB09_ALKCA</name>
<evidence type="ECO:0000256" key="5">
    <source>
        <dbReference type="SAM" id="Phobius"/>
    </source>
</evidence>
<dbReference type="KEGG" id="acae:HYG86_14390"/>
<sequence length="265" mass="29186">MLVLDIIGRFFRQSILSFKSLFGWLDPKIYVLVKVINPIFVIMFFSLLAKYTYGVDDVTPWVIGNSFLLCTYNAIFGVGNVLAIERVFGTLKIVIASPSNKFLVFVGRAFMHIIDAVITVLIGLIAGALIFGVSFKGVNFPLFALNIFVAMFAASGLGLMIGSFGLWIRDMNLLMNTAAMGLLALTGANFPIEMFPNIIQKVCYGLPVTRSIKAAALLMDGGSRDMVYRLMSQEIVVGIIYTTLGYVLLKIMERVAKNTASLDIY</sequence>
<feature type="transmembrane region" description="Helical" evidence="5">
    <location>
        <begin position="61"/>
        <end position="84"/>
    </location>
</feature>
<keyword evidence="8" id="KW-1185">Reference proteome</keyword>
<dbReference type="AlphaFoldDB" id="A0A7G9WB09"/>
<comment type="subcellular location">
    <subcellularLocation>
        <location evidence="1">Membrane</location>
        <topology evidence="1">Multi-pass membrane protein</topology>
    </subcellularLocation>
</comment>
<evidence type="ECO:0000313" key="8">
    <source>
        <dbReference type="Proteomes" id="UP000516160"/>
    </source>
</evidence>
<feature type="transmembrane region" description="Helical" evidence="5">
    <location>
        <begin position="29"/>
        <end position="49"/>
    </location>
</feature>
<keyword evidence="2 5" id="KW-0812">Transmembrane</keyword>
<organism evidence="7 8">
    <name type="scientific">Alkalicella caledoniensis</name>
    <dbReference type="NCBI Taxonomy" id="2731377"/>
    <lineage>
        <taxon>Bacteria</taxon>
        <taxon>Bacillati</taxon>
        <taxon>Bacillota</taxon>
        <taxon>Clostridia</taxon>
        <taxon>Eubacteriales</taxon>
        <taxon>Proteinivoracaceae</taxon>
        <taxon>Alkalicella</taxon>
    </lineage>
</organism>
<proteinExistence type="predicted"/>
<evidence type="ECO:0000256" key="2">
    <source>
        <dbReference type="ARBA" id="ARBA00022692"/>
    </source>
</evidence>
<feature type="domain" description="ABC-2 type transporter transmembrane" evidence="6">
    <location>
        <begin position="24"/>
        <end position="215"/>
    </location>
</feature>
<accession>A0A7G9WB09</accession>
<dbReference type="Proteomes" id="UP000516160">
    <property type="component" value="Chromosome"/>
</dbReference>
<dbReference type="InterPro" id="IPR013525">
    <property type="entry name" value="ABC2_TM"/>
</dbReference>
<reference evidence="7 8" key="1">
    <citation type="submission" date="2020-07" db="EMBL/GenBank/DDBJ databases">
        <title>Alkalicella. sp. LB2 genome.</title>
        <authorList>
            <person name="Postec A."/>
            <person name="Quemeneur M."/>
        </authorList>
    </citation>
    <scope>NUCLEOTIDE SEQUENCE [LARGE SCALE GENOMIC DNA]</scope>
    <source>
        <strain evidence="7 8">LB2</strain>
    </source>
</reference>
<gene>
    <name evidence="7" type="ORF">HYG86_14390</name>
</gene>
<dbReference type="GO" id="GO:0016020">
    <property type="term" value="C:membrane"/>
    <property type="evidence" value="ECO:0007669"/>
    <property type="project" value="UniProtKB-SubCell"/>
</dbReference>
<evidence type="ECO:0000259" key="6">
    <source>
        <dbReference type="Pfam" id="PF01061"/>
    </source>
</evidence>
<protein>
    <submittedName>
        <fullName evidence="7">ABC transporter permease</fullName>
    </submittedName>
</protein>
<dbReference type="GO" id="GO:0140359">
    <property type="term" value="F:ABC-type transporter activity"/>
    <property type="evidence" value="ECO:0007669"/>
    <property type="project" value="InterPro"/>
</dbReference>
<evidence type="ECO:0000256" key="4">
    <source>
        <dbReference type="ARBA" id="ARBA00023136"/>
    </source>
</evidence>